<feature type="compositionally biased region" description="Low complexity" evidence="6">
    <location>
        <begin position="417"/>
        <end position="428"/>
    </location>
</feature>
<dbReference type="Gene3D" id="3.10.20.90">
    <property type="entry name" value="Phosphatidylinositol 3-kinase Catalytic Subunit, Chain A, domain 1"/>
    <property type="match status" value="1"/>
</dbReference>
<feature type="compositionally biased region" description="Low complexity" evidence="6">
    <location>
        <begin position="1406"/>
        <end position="1430"/>
    </location>
</feature>
<evidence type="ECO:0000313" key="9">
    <source>
        <dbReference type="Proteomes" id="UP000594454"/>
    </source>
</evidence>
<feature type="compositionally biased region" description="Basic and acidic residues" evidence="6">
    <location>
        <begin position="369"/>
        <end position="380"/>
    </location>
</feature>
<dbReference type="GO" id="GO:0016028">
    <property type="term" value="C:rhabdomere"/>
    <property type="evidence" value="ECO:0007669"/>
    <property type="project" value="UniProtKB-SubCell"/>
</dbReference>
<feature type="compositionally biased region" description="Basic and acidic residues" evidence="6">
    <location>
        <begin position="1330"/>
        <end position="1341"/>
    </location>
</feature>
<dbReference type="GO" id="GO:0005886">
    <property type="term" value="C:plasma membrane"/>
    <property type="evidence" value="ECO:0007669"/>
    <property type="project" value="TreeGrafter"/>
</dbReference>
<dbReference type="GO" id="GO:0005856">
    <property type="term" value="C:cytoskeleton"/>
    <property type="evidence" value="ECO:0007669"/>
    <property type="project" value="InterPro"/>
</dbReference>
<dbReference type="SUPFAM" id="SSF47031">
    <property type="entry name" value="Second domain of FERM"/>
    <property type="match status" value="1"/>
</dbReference>
<dbReference type="PROSITE" id="PS50057">
    <property type="entry name" value="FERM_3"/>
    <property type="match status" value="1"/>
</dbReference>
<feature type="region of interest" description="Disordered" evidence="6">
    <location>
        <begin position="2064"/>
        <end position="2167"/>
    </location>
</feature>
<feature type="compositionally biased region" description="Polar residues" evidence="6">
    <location>
        <begin position="2097"/>
        <end position="2115"/>
    </location>
</feature>
<feature type="domain" description="FERM" evidence="7">
    <location>
        <begin position="30"/>
        <end position="312"/>
    </location>
</feature>
<dbReference type="PRINTS" id="PR00935">
    <property type="entry name" value="BAND41"/>
</dbReference>
<dbReference type="InterPro" id="IPR035963">
    <property type="entry name" value="FERM_2"/>
</dbReference>
<feature type="region of interest" description="Disordered" evidence="6">
    <location>
        <begin position="944"/>
        <end position="963"/>
    </location>
</feature>
<keyword evidence="3" id="KW-0597">Phosphoprotein</keyword>
<dbReference type="Gene3D" id="1.20.80.10">
    <property type="match status" value="1"/>
</dbReference>
<dbReference type="InterPro" id="IPR014847">
    <property type="entry name" value="FA"/>
</dbReference>
<dbReference type="InParanoid" id="A0A7R8YWP4"/>
<dbReference type="InterPro" id="IPR008379">
    <property type="entry name" value="Band_4.1_C"/>
</dbReference>
<feature type="region of interest" description="Disordered" evidence="6">
    <location>
        <begin position="728"/>
        <end position="749"/>
    </location>
</feature>
<feature type="compositionally biased region" description="Basic and acidic residues" evidence="6">
    <location>
        <begin position="498"/>
        <end position="510"/>
    </location>
</feature>
<dbReference type="FunFam" id="1.20.80.10:FF:000001">
    <property type="entry name" value="Erythrocyte membrane protein band 4.1"/>
    <property type="match status" value="1"/>
</dbReference>
<dbReference type="InterPro" id="IPR029071">
    <property type="entry name" value="Ubiquitin-like_domsf"/>
</dbReference>
<protein>
    <recommendedName>
        <fullName evidence="2">Moesin/ezrin/radixin homolog 1</fullName>
    </recommendedName>
</protein>
<dbReference type="SMART" id="SM01195">
    <property type="entry name" value="FA"/>
    <property type="match status" value="1"/>
</dbReference>
<feature type="compositionally biased region" description="Basic and acidic residues" evidence="6">
    <location>
        <begin position="1392"/>
        <end position="1405"/>
    </location>
</feature>
<dbReference type="SUPFAM" id="SSF54236">
    <property type="entry name" value="Ubiquitin-like"/>
    <property type="match status" value="1"/>
</dbReference>
<dbReference type="GO" id="GO:0005912">
    <property type="term" value="C:adherens junction"/>
    <property type="evidence" value="ECO:0007669"/>
    <property type="project" value="UniProtKB-SubCell"/>
</dbReference>
<reference evidence="8 9" key="1">
    <citation type="submission" date="2020-11" db="EMBL/GenBank/DDBJ databases">
        <authorList>
            <person name="Wallbank WR R."/>
            <person name="Pardo Diaz C."/>
            <person name="Kozak K."/>
            <person name="Martin S."/>
            <person name="Jiggins C."/>
            <person name="Moest M."/>
            <person name="Warren A I."/>
            <person name="Generalovic N T."/>
            <person name="Byers J.R.P. K."/>
            <person name="Montejo-Kovacevich G."/>
            <person name="Yen C E."/>
        </authorList>
    </citation>
    <scope>NUCLEOTIDE SEQUENCE [LARGE SCALE GENOMIC DNA]</scope>
</reference>
<dbReference type="PROSITE" id="PS00661">
    <property type="entry name" value="FERM_2"/>
    <property type="match status" value="1"/>
</dbReference>
<feature type="compositionally biased region" description="Polar residues" evidence="6">
    <location>
        <begin position="734"/>
        <end position="749"/>
    </location>
</feature>
<feature type="compositionally biased region" description="Low complexity" evidence="6">
    <location>
        <begin position="1355"/>
        <end position="1369"/>
    </location>
</feature>
<dbReference type="GO" id="GO:0030182">
    <property type="term" value="P:neuron differentiation"/>
    <property type="evidence" value="ECO:0007669"/>
    <property type="project" value="UniProtKB-ARBA"/>
</dbReference>
<dbReference type="SUPFAM" id="SSF63825">
    <property type="entry name" value="YWTD domain"/>
    <property type="match status" value="2"/>
</dbReference>
<dbReference type="FunCoup" id="A0A7R8YWP4">
    <property type="interactions" value="494"/>
</dbReference>
<feature type="compositionally biased region" description="Low complexity" evidence="6">
    <location>
        <begin position="3005"/>
        <end position="3020"/>
    </location>
</feature>
<feature type="region of interest" description="Disordered" evidence="6">
    <location>
        <begin position="1290"/>
        <end position="1377"/>
    </location>
</feature>
<comment type="subcellular location">
    <subcellularLocation>
        <location evidence="1">Cell junction</location>
        <location evidence="1">Adherens junction</location>
    </subcellularLocation>
    <subcellularLocation>
        <location evidence="5">Cell projection</location>
        <location evidence="5">Rhabdomere</location>
    </subcellularLocation>
</comment>
<feature type="region of interest" description="Disordered" evidence="6">
    <location>
        <begin position="336"/>
        <end position="689"/>
    </location>
</feature>
<dbReference type="Pfam" id="PF05902">
    <property type="entry name" value="4_1_CTD"/>
    <property type="match status" value="1"/>
</dbReference>
<dbReference type="CDD" id="cd01765">
    <property type="entry name" value="FERM_F0_F1"/>
    <property type="match status" value="1"/>
</dbReference>
<evidence type="ECO:0000256" key="4">
    <source>
        <dbReference type="ARBA" id="ARBA00022949"/>
    </source>
</evidence>
<dbReference type="PRINTS" id="PR00661">
    <property type="entry name" value="ERMFAMILY"/>
</dbReference>
<dbReference type="InterPro" id="IPR018979">
    <property type="entry name" value="FERM_N"/>
</dbReference>
<dbReference type="GO" id="GO:0009887">
    <property type="term" value="P:animal organ morphogenesis"/>
    <property type="evidence" value="ECO:0007669"/>
    <property type="project" value="UniProtKB-ARBA"/>
</dbReference>
<dbReference type="SMART" id="SM01196">
    <property type="entry name" value="FERM_C"/>
    <property type="match status" value="1"/>
</dbReference>
<dbReference type="Proteomes" id="UP000594454">
    <property type="component" value="Chromosome 4"/>
</dbReference>
<dbReference type="InterPro" id="IPR011993">
    <property type="entry name" value="PH-like_dom_sf"/>
</dbReference>
<gene>
    <name evidence="8" type="ORF">HERILL_LOCUS10794</name>
</gene>
<evidence type="ECO:0000256" key="6">
    <source>
        <dbReference type="SAM" id="MobiDB-lite"/>
    </source>
</evidence>
<accession>A0A7R8YWP4</accession>
<dbReference type="InterPro" id="IPR019748">
    <property type="entry name" value="FERM_central"/>
</dbReference>
<dbReference type="OrthoDB" id="6589456at2759"/>
<dbReference type="PANTHER" id="PTHR23280">
    <property type="entry name" value="4.1 G PROTEIN"/>
    <property type="match status" value="1"/>
</dbReference>
<feature type="compositionally biased region" description="Polar residues" evidence="6">
    <location>
        <begin position="671"/>
        <end position="684"/>
    </location>
</feature>
<feature type="compositionally biased region" description="Basic and acidic residues" evidence="6">
    <location>
        <begin position="387"/>
        <end position="416"/>
    </location>
</feature>
<evidence type="ECO:0000256" key="5">
    <source>
        <dbReference type="ARBA" id="ARBA00043944"/>
    </source>
</evidence>
<dbReference type="Pfam" id="PF00373">
    <property type="entry name" value="FERM_M"/>
    <property type="match status" value="1"/>
</dbReference>
<dbReference type="InterPro" id="IPR018980">
    <property type="entry name" value="FERM_PH-like_C"/>
</dbReference>
<dbReference type="SMART" id="SM00295">
    <property type="entry name" value="B41"/>
    <property type="match status" value="1"/>
</dbReference>
<feature type="compositionally biased region" description="Polar residues" evidence="6">
    <location>
        <begin position="579"/>
        <end position="588"/>
    </location>
</feature>
<feature type="compositionally biased region" description="Low complexity" evidence="6">
    <location>
        <begin position="2188"/>
        <end position="2232"/>
    </location>
</feature>
<feature type="compositionally biased region" description="Low complexity" evidence="6">
    <location>
        <begin position="2876"/>
        <end position="2887"/>
    </location>
</feature>
<dbReference type="InterPro" id="IPR000798">
    <property type="entry name" value="Ez/rad/moesin-like"/>
</dbReference>
<dbReference type="Gene3D" id="2.30.29.30">
    <property type="entry name" value="Pleckstrin-homology domain (PH domain)/Phosphotyrosine-binding domain (PTB)"/>
    <property type="match status" value="1"/>
</dbReference>
<dbReference type="InterPro" id="IPR014352">
    <property type="entry name" value="FERM/acyl-CoA-bd_prot_sf"/>
</dbReference>
<proteinExistence type="predicted"/>
<dbReference type="FunFam" id="2.30.29.30:FF:000001">
    <property type="entry name" value="Erythrocyte membrane protein band 4.1"/>
    <property type="match status" value="1"/>
</dbReference>
<feature type="compositionally biased region" description="Polar residues" evidence="6">
    <location>
        <begin position="2977"/>
        <end position="2998"/>
    </location>
</feature>
<evidence type="ECO:0000313" key="8">
    <source>
        <dbReference type="EMBL" id="CAD7088143.1"/>
    </source>
</evidence>
<dbReference type="SUPFAM" id="SSF50729">
    <property type="entry name" value="PH domain-like"/>
    <property type="match status" value="1"/>
</dbReference>
<dbReference type="GO" id="GO:0031032">
    <property type="term" value="P:actomyosin structure organization"/>
    <property type="evidence" value="ECO:0007669"/>
    <property type="project" value="TreeGrafter"/>
</dbReference>
<feature type="compositionally biased region" description="Basic and acidic residues" evidence="6">
    <location>
        <begin position="601"/>
        <end position="640"/>
    </location>
</feature>
<dbReference type="InterPro" id="IPR000299">
    <property type="entry name" value="FERM_domain"/>
</dbReference>
<evidence type="ECO:0000256" key="1">
    <source>
        <dbReference type="ARBA" id="ARBA00004536"/>
    </source>
</evidence>
<dbReference type="CDD" id="cd14473">
    <property type="entry name" value="FERM_B-lobe"/>
    <property type="match status" value="1"/>
</dbReference>
<evidence type="ECO:0000256" key="3">
    <source>
        <dbReference type="ARBA" id="ARBA00022553"/>
    </source>
</evidence>
<feature type="region of interest" description="Disordered" evidence="6">
    <location>
        <begin position="2864"/>
        <end position="2887"/>
    </location>
</feature>
<dbReference type="InterPro" id="IPR019747">
    <property type="entry name" value="FERM_CS"/>
</dbReference>
<feature type="compositionally biased region" description="Low complexity" evidence="6">
    <location>
        <begin position="1310"/>
        <end position="1327"/>
    </location>
</feature>
<organism evidence="8 9">
    <name type="scientific">Hermetia illucens</name>
    <name type="common">Black soldier fly</name>
    <dbReference type="NCBI Taxonomy" id="343691"/>
    <lineage>
        <taxon>Eukaryota</taxon>
        <taxon>Metazoa</taxon>
        <taxon>Ecdysozoa</taxon>
        <taxon>Arthropoda</taxon>
        <taxon>Hexapoda</taxon>
        <taxon>Insecta</taxon>
        <taxon>Pterygota</taxon>
        <taxon>Neoptera</taxon>
        <taxon>Endopterygota</taxon>
        <taxon>Diptera</taxon>
        <taxon>Brachycera</taxon>
        <taxon>Stratiomyomorpha</taxon>
        <taxon>Stratiomyidae</taxon>
        <taxon>Hermetiinae</taxon>
        <taxon>Hermetia</taxon>
    </lineage>
</organism>
<feature type="compositionally biased region" description="Polar residues" evidence="6">
    <location>
        <begin position="550"/>
        <end position="560"/>
    </location>
</feature>
<dbReference type="InterPro" id="IPR019749">
    <property type="entry name" value="Band_41_domain"/>
</dbReference>
<dbReference type="CDD" id="cd13184">
    <property type="entry name" value="FERM_C_4_1_family"/>
    <property type="match status" value="1"/>
</dbReference>
<feature type="region of interest" description="Disordered" evidence="6">
    <location>
        <begin position="2965"/>
        <end position="3035"/>
    </location>
</feature>
<feature type="region of interest" description="Disordered" evidence="6">
    <location>
        <begin position="2183"/>
        <end position="2237"/>
    </location>
</feature>
<evidence type="ECO:0000256" key="2">
    <source>
        <dbReference type="ARBA" id="ARBA00022025"/>
    </source>
</evidence>
<dbReference type="Pfam" id="PF09380">
    <property type="entry name" value="FERM_C"/>
    <property type="match status" value="1"/>
</dbReference>
<dbReference type="GO" id="GO:0003779">
    <property type="term" value="F:actin binding"/>
    <property type="evidence" value="ECO:0007669"/>
    <property type="project" value="InterPro"/>
</dbReference>
<sequence>MPAETKTQPSAGTETPTKKKSITPTSNKAALARVTLLDGSVLEVTIDRKAKGRDLLNSICAGLNILEKDYFGLWYETPGDPRVWLDLDKPVGKFFKTDPWVLSFAVKFYPPEPAQLQEDITRYHLCLQVRNDILEGRLPCSFVTHALLGSYLVQSELGDYDPQEMKDRNYLKDFKFAPNQTPELEDKVIDLHKTHRGQSPAEAELHYLENAKKLAMYGVDLHPAKDSEGVDIMLGVCASGLLVYRDKLRINRFAWPKILKISYKRHNFYIKIRPGEFEQYESTIGFKLVNHRAAKKLWKACVEHHTFFRLMTPEPPQKTSLFPRFGSKFRYSGRTMYESRKTPVDRPAPAFERSLTGKRLQSRSMDALALEKDREKDANKRHTMSHPPDHIPDLDSPRQSRSPLKKDKKEKLKRESSTGTASASSQSSLEGEYETGGANITEQVIKKPVGGVSVLPPTKSKKDKEDDIANGNESDTDEKSPSRRGVGIFSSGRKSPKRDKTSPSKDDKRKIAVAVTGEESPESGAGSKKKPKYDNKGFTRPYEYSETDPETSPTRKSYTTGGFRYDQDPNAGRDGQDDGQLSPNSQARRATGLAFNYAPGEDDHVKEQAQRMKVGELSPKTRDKLNKGELSPKTRDKLLKEGNWSPRTKAKLMSPDVQYSEDGTPVKGRSYSPNSRPGQITGTPGSYKPIDPTGAFLDAERYNKDRPPKPTKKRVKIMIITSKLDPTTKRIDTENGNIEHSTGMLDTNTGLIDSKHGLINPRAGTVEVYNPQTNKKETHKGQVDPKTGNIHLTSGVIDPKTGKLDNTLGEVICIAPQDTPFVEITAVTGRVDPNTKRVDTVNGVVEHSMGVLDPDTGIISTKYGDINPRTGEVKVTDPKSGKVTTKQAIVDPITSQITILGAVDPKTGKTDPNTGHLIEIGQAIDPLVEVTAISGKLDSKKGIIEPESASMETSAGQIDPKTGRIDTKYGQFDLVKQTITSTDPKTGKAVAKDAKIDPVTGQITLKNQVNPKTGKPDKDYGRIVSLRIVKKRVDPKTNEIIPEAKDKDIIVDPKTNQIWIATGKKDPQTKEAIYTTSNIDPKTGYIIRIYGYLDPKTNEIKRQTHIDPNLMKVDPKTGKIYTATGQIDEATGEPLYAATQVDPENGEVYSKVGKVDPKTGKLVIVRVLLLTRPDENGQPKEIDPNACDIDPETGRITKVYDKTAFIYNMVDPVTGEVIQVDPNDPRVAGAKSTVTQTLTLTGEIDPKTGRIITEYGHIDPNTGDIDPKTAVRDPVTGKLVLNYAQIDPRHFAKQKEQTSPAGAAKDKSKPTAQPTVVQTTTKQVLTKSGDGVRHNVEEEVRNLGTGEVTYTTQESKASPTKPSAATPTTDQAERPAHLDLTADFLERERYAKEHPQATPTKRDSTKISTSPATKTPPSSAAKSTPQASPTKASPAVTPSKIPSAIGTPTRPSAAASVATASLTSRPANLKPVKILKITSKLDNKRVDTENGKVEQCVGVLHTEVGTIESDFGLINPKTGTIEVFNPKMQTKEILKGQVDPKTGNIIVLSGVINPETGKIDNTLGQVISIVPHDNPLVELTVITSKLDPGSKQIDTINGDVEHSLGVFDTENGILHTKLGEINTKTGQVKAVDPKSGKPVSKTAKIDPNTSQITLIGLTDPKSGKVDQTAGHLIEVGRQIDPIVQVVSISGKMDKKGIIDPKTAVVDTSIGHFDPKAGKINTKLGQIDLNKQTIAIQEPKSGKTAIKEVKADPITGQILLKNQINPKIGKPEKDYGRIVSLRILAATAGPKPQKTEISDKDVIIDPKTNQIWVATGNKHPKTKQPIYVSTSVDPKTGYVITVYGYLDPKVNEVKKQTKVDPILQRVDPRSGKIYTATGETDEVTGEPLYAATQVDTETGEVYTKVGKVDPTTGKLILVRVYLVSKPDEKGQPQELDPKVCEVDPDSGKILKVFNKTIYVYNMIDPITGEVIEIDSKDPRIAGARKTVTQTMTLTGEIDPVTGRIKTEYGHIDPETGDIDPATAVRDPVTGVLILNYAQIEPSHFGKEVTITKETVPITRDQFFEGVKESAPGATTPAKPASDSSRTSKTESKIPKMITTPTSAATSPVGSPSKVSETTTTTVTVTNKGDGGVKETNRDTGDDQAKPATAPVFGSGITSTTAQQPEKPAHLDLTAAFLENERYLKEKPSSPKAKSVPAAARSPTTPSTKTAASATKVAATPTSSAPSAPTAAVVQPRPAHRKPVKIMLITAKYDAPNKRVDTENGEITQCNGVLDTNTGIITYKHGKIDPKSGSIEILDPSTKKTETFKGEVDPKTGNIHLSSGAIDPKTGKLEKSLGQVVCIAPHDNPLVDLTVITGRYDPAKKQVDTINGEVEHSLGLLDPESGVISTKYGDINTKTGEIKSVDPKSGKAVLKQATVNPNTSQILVVGVPDPKTGKTDQNTAHLIEVGKQIDPVVEVTTVSGKMDKKGLIDPKTVVIETSVGQFDPKTGKIDTKYGQFDLAKQTIAAIDPKTGKTAVKEIKIDPVSGQAVLKNQINPKTGKPDKDYGRIVCMRIVTTRRDPKTQKPAVSDEKKVVVDPKNNQIWVPTGSADPKTKELVYTSSSVDPKTGYVITIYGYLDPKTNEVRRQIKVDPNMIKVDPSSGKVYTATGETDEKGEPLYSATQVDPDSGDVYTKVGKIDPKTGRLVIVKVYLISRTDEEGRPQEIDPSTCEIDPETGRIIKVFNKTVYVYNMVDPITGEIIQVDPNDPRVAGARTTVTQTMTLTGEIDPVTGRIKTEYGHIDPNTGDIDPATAVRDPVTGKLILNYAQIDPSHFGKEVTITKETVPITREQFFEGIKHISKKGLRRDSEGSSDDDVAQYATENIKEMQSGPRSPTKQSSTPTVVKTTTKQIITKTGDGVTHNVEEEVRNLGTGEVTFSTQEHKADAPRDDTSGAYMTATAVTTRTATTHEDLGKNAKTEQLEEKTVATTRTHDPNRQQQRVVTQEVKTTATVTSGDQFQRRDSISSTSSGDSGTPIDGPFEYQPKPTTAQPQGEQRRVVIGEQTPGYSAHGEIVSSQTVSSKTRTVETITYKTERDGIVETRVEQKITIQSDGDPIDHDKALAEAIQEATAMNPDMTVEKIEIQQQTQ</sequence>
<keyword evidence="9" id="KW-1185">Reference proteome</keyword>
<evidence type="ECO:0000259" key="7">
    <source>
        <dbReference type="PROSITE" id="PS50057"/>
    </source>
</evidence>
<feature type="region of interest" description="Disordered" evidence="6">
    <location>
        <begin position="775"/>
        <end position="794"/>
    </location>
</feature>
<dbReference type="Pfam" id="PF08736">
    <property type="entry name" value="FA"/>
    <property type="match status" value="1"/>
</dbReference>
<dbReference type="GO" id="GO:0005198">
    <property type="term" value="F:structural molecule activity"/>
    <property type="evidence" value="ECO:0007669"/>
    <property type="project" value="InterPro"/>
</dbReference>
<dbReference type="EMBL" id="LR899012">
    <property type="protein sequence ID" value="CAD7088143.1"/>
    <property type="molecule type" value="Genomic_DNA"/>
</dbReference>
<feature type="compositionally biased region" description="Low complexity" evidence="6">
    <location>
        <begin position="1447"/>
        <end position="1460"/>
    </location>
</feature>
<keyword evidence="4" id="KW-0965">Cell junction</keyword>
<feature type="compositionally biased region" description="Polar residues" evidence="6">
    <location>
        <begin position="1"/>
        <end position="14"/>
    </location>
</feature>
<name>A0A7R8YWP4_HERIL</name>
<feature type="region of interest" description="Disordered" evidence="6">
    <location>
        <begin position="1"/>
        <end position="26"/>
    </location>
</feature>
<feature type="compositionally biased region" description="Basic and acidic residues" evidence="6">
    <location>
        <begin position="2965"/>
        <end position="2976"/>
    </location>
</feature>
<feature type="compositionally biased region" description="Basic and acidic residues" evidence="6">
    <location>
        <begin position="2129"/>
        <end position="2143"/>
    </location>
</feature>
<feature type="region of interest" description="Disordered" evidence="6">
    <location>
        <begin position="1392"/>
        <end position="1460"/>
    </location>
</feature>
<dbReference type="PANTHER" id="PTHR23280:SF21">
    <property type="entry name" value="PROTEIN 4.1 HOMOLOG"/>
    <property type="match status" value="1"/>
</dbReference>
<dbReference type="Pfam" id="PF09379">
    <property type="entry name" value="FERM_N"/>
    <property type="match status" value="1"/>
</dbReference>